<dbReference type="Gene3D" id="2.40.50.140">
    <property type="entry name" value="Nucleic acid-binding proteins"/>
    <property type="match status" value="3"/>
</dbReference>
<evidence type="ECO:0000259" key="3">
    <source>
        <dbReference type="Pfam" id="PF08646"/>
    </source>
</evidence>
<sequence length="509" mass="57765">MAATSKGKAIDVPYEVVTFENINPAEMSKAIEVKVYRKWIAKTVPDLISTMYCCILLDRKGQAVQANIELKDVDKYNSIELNLAYRIRRFGCQPPEKSQQTVTAKYTLLFGKLTELVPIHVQGFPEHYFQFAPYNVVCSRADMKQPLLTVRLFFLPFNAPKKSRNPNLTINYFDSGNSIWVTLWNELAEDFKNRDLTTLQQPVVMAVSSCYVKRYAAGAVQLSTTPATQFYLNPNILETKTIHNVYEQLLGSMPPLLIQQPTDQNPENIDTGNKVSIAQMLAVDPEIEKGMRFTVEATFVRVDNTNRWFYNKCNECGKHMDEKSPHWQCHQSGVQEIPNYGYCFKVIVEDDTGSVIVSCFTPEADKWTPKTCLEVLNEAPNPDPYIVPAALRSLENTRKVFGIHFGAGSKRRRQKFVLSTVKDLEPLLLPAPATNTLGEGSSSDIVALEQETQYEEPIPDEGTPPPQTQETPMKPENETQKMEPDARKELFPEALHDPTDRDKKKQKKE</sequence>
<feature type="domain" description="Replication protein A 70 kDa DNA-binding subunit B/D first OB fold" evidence="2">
    <location>
        <begin position="19"/>
        <end position="117"/>
    </location>
</feature>
<proteinExistence type="predicted"/>
<reference evidence="4 5" key="1">
    <citation type="journal article" date="2018" name="Mol. Plant">
        <title>The genome of Artemisia annua provides insight into the evolution of Asteraceae family and artemisinin biosynthesis.</title>
        <authorList>
            <person name="Shen Q."/>
            <person name="Zhang L."/>
            <person name="Liao Z."/>
            <person name="Wang S."/>
            <person name="Yan T."/>
            <person name="Shi P."/>
            <person name="Liu M."/>
            <person name="Fu X."/>
            <person name="Pan Q."/>
            <person name="Wang Y."/>
            <person name="Lv Z."/>
            <person name="Lu X."/>
            <person name="Zhang F."/>
            <person name="Jiang W."/>
            <person name="Ma Y."/>
            <person name="Chen M."/>
            <person name="Hao X."/>
            <person name="Li L."/>
            <person name="Tang Y."/>
            <person name="Lv G."/>
            <person name="Zhou Y."/>
            <person name="Sun X."/>
            <person name="Brodelius P.E."/>
            <person name="Rose J.K.C."/>
            <person name="Tang K."/>
        </authorList>
    </citation>
    <scope>NUCLEOTIDE SEQUENCE [LARGE SCALE GENOMIC DNA]</scope>
    <source>
        <strain evidence="5">cv. Huhao1</strain>
        <tissue evidence="4">Leaf</tissue>
    </source>
</reference>
<evidence type="ECO:0000313" key="4">
    <source>
        <dbReference type="EMBL" id="PWA95982.1"/>
    </source>
</evidence>
<dbReference type="AlphaFoldDB" id="A0A2U1QDC5"/>
<feature type="region of interest" description="Disordered" evidence="1">
    <location>
        <begin position="451"/>
        <end position="509"/>
    </location>
</feature>
<comment type="caution">
    <text evidence="4">The sequence shown here is derived from an EMBL/GenBank/DDBJ whole genome shotgun (WGS) entry which is preliminary data.</text>
</comment>
<dbReference type="InterPro" id="IPR013955">
    <property type="entry name" value="Rep_factor-A_C"/>
</dbReference>
<dbReference type="Pfam" id="PF08646">
    <property type="entry name" value="Rep_fac-A_C"/>
    <property type="match status" value="1"/>
</dbReference>
<dbReference type="Pfam" id="PF02721">
    <property type="entry name" value="DUF223"/>
    <property type="match status" value="1"/>
</dbReference>
<evidence type="ECO:0000313" key="5">
    <source>
        <dbReference type="Proteomes" id="UP000245207"/>
    </source>
</evidence>
<feature type="compositionally biased region" description="Basic and acidic residues" evidence="1">
    <location>
        <begin position="473"/>
        <end position="509"/>
    </location>
</feature>
<name>A0A2U1QDC5_ARTAN</name>
<feature type="domain" description="Replication factor A C-terminal" evidence="3">
    <location>
        <begin position="293"/>
        <end position="372"/>
    </location>
</feature>
<organism evidence="4 5">
    <name type="scientific">Artemisia annua</name>
    <name type="common">Sweet wormwood</name>
    <dbReference type="NCBI Taxonomy" id="35608"/>
    <lineage>
        <taxon>Eukaryota</taxon>
        <taxon>Viridiplantae</taxon>
        <taxon>Streptophyta</taxon>
        <taxon>Embryophyta</taxon>
        <taxon>Tracheophyta</taxon>
        <taxon>Spermatophyta</taxon>
        <taxon>Magnoliopsida</taxon>
        <taxon>eudicotyledons</taxon>
        <taxon>Gunneridae</taxon>
        <taxon>Pentapetalae</taxon>
        <taxon>asterids</taxon>
        <taxon>campanulids</taxon>
        <taxon>Asterales</taxon>
        <taxon>Asteraceae</taxon>
        <taxon>Asteroideae</taxon>
        <taxon>Anthemideae</taxon>
        <taxon>Artemisiinae</taxon>
        <taxon>Artemisia</taxon>
    </lineage>
</organism>
<protein>
    <submittedName>
        <fullName evidence="4">Nucleic acid-binding, OB-fold protein</fullName>
    </submittedName>
</protein>
<dbReference type="Proteomes" id="UP000245207">
    <property type="component" value="Unassembled WGS sequence"/>
</dbReference>
<dbReference type="InterPro" id="IPR003871">
    <property type="entry name" value="RFA1B/D_OB_1st"/>
</dbReference>
<dbReference type="STRING" id="35608.A0A2U1QDC5"/>
<dbReference type="InterPro" id="IPR012340">
    <property type="entry name" value="NA-bd_OB-fold"/>
</dbReference>
<dbReference type="PANTHER" id="PTHR47165">
    <property type="entry name" value="OS03G0429900 PROTEIN"/>
    <property type="match status" value="1"/>
</dbReference>
<gene>
    <name evidence="4" type="ORF">CTI12_AA044410</name>
</gene>
<dbReference type="SUPFAM" id="SSF50249">
    <property type="entry name" value="Nucleic acid-binding proteins"/>
    <property type="match status" value="2"/>
</dbReference>
<dbReference type="PANTHER" id="PTHR47165:SF4">
    <property type="entry name" value="OS03G0429900 PROTEIN"/>
    <property type="match status" value="1"/>
</dbReference>
<dbReference type="OrthoDB" id="1751331at2759"/>
<dbReference type="EMBL" id="PKPP01000207">
    <property type="protein sequence ID" value="PWA95982.1"/>
    <property type="molecule type" value="Genomic_DNA"/>
</dbReference>
<accession>A0A2U1QDC5</accession>
<keyword evidence="5" id="KW-1185">Reference proteome</keyword>
<evidence type="ECO:0000259" key="2">
    <source>
        <dbReference type="Pfam" id="PF02721"/>
    </source>
</evidence>
<evidence type="ECO:0000256" key="1">
    <source>
        <dbReference type="SAM" id="MobiDB-lite"/>
    </source>
</evidence>